<keyword evidence="4 13" id="KW-0812">Transmembrane</keyword>
<feature type="region of interest" description="Disordered" evidence="12">
    <location>
        <begin position="1"/>
        <end position="88"/>
    </location>
</feature>
<evidence type="ECO:0000256" key="12">
    <source>
        <dbReference type="SAM" id="MobiDB-lite"/>
    </source>
</evidence>
<dbReference type="Gene3D" id="1.20.120.350">
    <property type="entry name" value="Voltage-gated potassium channels. Chain C"/>
    <property type="match status" value="1"/>
</dbReference>
<feature type="domain" description="Ion transport" evidence="14">
    <location>
        <begin position="138"/>
        <end position="326"/>
    </location>
</feature>
<protein>
    <recommendedName>
        <fullName evidence="14">Ion transport domain-containing protein</fullName>
    </recommendedName>
</protein>
<sequence>MLSHLKELQAEKKSYDHVDSAVDMSPGGYIKTPSSLNDVEGGRTAQEQEQEAQEKEQHQAQRQSQDPVQLCDNRDVQNARDKRESEKMAHDSQFRVNGIVVDHEVKGGARTGWENVYEIMYKSSTSTGQRVALVLLVMVSMSVAVGGDGIGDVLLALEAFFTVVFSVEYFLRTASLRHPGRFMLSMMGFIDVCALVPSYLAFILPDARPLLHLAVLRIFRVMRVFRLLRLARFVDAGAALSDNIQSNKRRIAVFLVALFTMIIVIGCAMYLIEGDRHDFSNIPISLYWTVVTMTTVGYGDISPETILGRMLATIVMFVGYGMIACPLVLNQTGSQDILTEVVECPRCFQRLHQDDANFCRVCGTALRQPRAKSIKARRDRRLRLAKLRLPIPDGDLSFSTSSTMRSNSLLLSGDLDSTRTLDQGEC</sequence>
<dbReference type="Gene3D" id="1.10.287.70">
    <property type="match status" value="1"/>
</dbReference>
<evidence type="ECO:0000313" key="15">
    <source>
        <dbReference type="EnsemblProtists" id="HpaP801595"/>
    </source>
</evidence>
<proteinExistence type="predicted"/>
<evidence type="ECO:0000313" key="16">
    <source>
        <dbReference type="Proteomes" id="UP000011713"/>
    </source>
</evidence>
<feature type="transmembrane region" description="Helical" evidence="13">
    <location>
        <begin position="310"/>
        <end position="329"/>
    </location>
</feature>
<feature type="compositionally biased region" description="Basic and acidic residues" evidence="12">
    <location>
        <begin position="1"/>
        <end position="20"/>
    </location>
</feature>
<keyword evidence="11" id="KW-0407">Ion channel</keyword>
<comment type="subcellular location">
    <subcellularLocation>
        <location evidence="1">Membrane</location>
        <topology evidence="1">Multi-pass membrane protein</topology>
    </subcellularLocation>
</comment>
<keyword evidence="6" id="KW-0851">Voltage-gated channel</keyword>
<name>M4B5P5_HYAAE</name>
<dbReference type="InParanoid" id="M4B5P5"/>
<evidence type="ECO:0000256" key="1">
    <source>
        <dbReference type="ARBA" id="ARBA00004141"/>
    </source>
</evidence>
<evidence type="ECO:0000256" key="10">
    <source>
        <dbReference type="ARBA" id="ARBA00023136"/>
    </source>
</evidence>
<evidence type="ECO:0000256" key="13">
    <source>
        <dbReference type="SAM" id="Phobius"/>
    </source>
</evidence>
<evidence type="ECO:0000256" key="2">
    <source>
        <dbReference type="ARBA" id="ARBA00022448"/>
    </source>
</evidence>
<dbReference type="eggNOG" id="KOG1545">
    <property type="taxonomic scope" value="Eukaryota"/>
</dbReference>
<keyword evidence="2" id="KW-0813">Transport</keyword>
<dbReference type="VEuPathDB" id="FungiDB:HpaG801595"/>
<evidence type="ECO:0000256" key="5">
    <source>
        <dbReference type="ARBA" id="ARBA00022826"/>
    </source>
</evidence>
<evidence type="ECO:0000256" key="6">
    <source>
        <dbReference type="ARBA" id="ARBA00022882"/>
    </source>
</evidence>
<organism evidence="15 16">
    <name type="scientific">Hyaloperonospora arabidopsidis (strain Emoy2)</name>
    <name type="common">Downy mildew agent</name>
    <name type="synonym">Peronospora arabidopsidis</name>
    <dbReference type="NCBI Taxonomy" id="559515"/>
    <lineage>
        <taxon>Eukaryota</taxon>
        <taxon>Sar</taxon>
        <taxon>Stramenopiles</taxon>
        <taxon>Oomycota</taxon>
        <taxon>Peronosporomycetes</taxon>
        <taxon>Peronosporales</taxon>
        <taxon>Peronosporaceae</taxon>
        <taxon>Hyaloperonospora</taxon>
    </lineage>
</organism>
<dbReference type="PANTHER" id="PTHR11537:SF254">
    <property type="entry name" value="POTASSIUM VOLTAGE-GATED CHANNEL PROTEIN SHAB"/>
    <property type="match status" value="1"/>
</dbReference>
<feature type="transmembrane region" description="Helical" evidence="13">
    <location>
        <begin position="183"/>
        <end position="204"/>
    </location>
</feature>
<evidence type="ECO:0000256" key="8">
    <source>
        <dbReference type="ARBA" id="ARBA00022989"/>
    </source>
</evidence>
<dbReference type="GO" id="GO:0005249">
    <property type="term" value="F:voltage-gated potassium channel activity"/>
    <property type="evidence" value="ECO:0007669"/>
    <property type="project" value="InterPro"/>
</dbReference>
<feature type="compositionally biased region" description="Basic and acidic residues" evidence="12">
    <location>
        <begin position="72"/>
        <end position="88"/>
    </location>
</feature>
<keyword evidence="10 13" id="KW-0472">Membrane</keyword>
<evidence type="ECO:0000256" key="3">
    <source>
        <dbReference type="ARBA" id="ARBA00022538"/>
    </source>
</evidence>
<evidence type="ECO:0000256" key="9">
    <source>
        <dbReference type="ARBA" id="ARBA00023065"/>
    </source>
</evidence>
<dbReference type="SUPFAM" id="SSF81324">
    <property type="entry name" value="Voltage-gated potassium channels"/>
    <property type="match status" value="1"/>
</dbReference>
<accession>M4B5P5</accession>
<dbReference type="FunFam" id="1.10.287.70:FF:000194">
    <property type="entry name" value="Voltage-gated Ion Channel"/>
    <property type="match status" value="1"/>
</dbReference>
<evidence type="ECO:0000259" key="14">
    <source>
        <dbReference type="Pfam" id="PF00520"/>
    </source>
</evidence>
<feature type="transmembrane region" description="Helical" evidence="13">
    <location>
        <begin position="130"/>
        <end position="147"/>
    </location>
</feature>
<feature type="transmembrane region" description="Helical" evidence="13">
    <location>
        <begin position="251"/>
        <end position="272"/>
    </location>
</feature>
<reference evidence="15" key="2">
    <citation type="submission" date="2015-06" db="UniProtKB">
        <authorList>
            <consortium name="EnsemblProtists"/>
        </authorList>
    </citation>
    <scope>IDENTIFICATION</scope>
    <source>
        <strain evidence="15">Emoy2</strain>
    </source>
</reference>
<reference evidence="16" key="1">
    <citation type="journal article" date="2010" name="Science">
        <title>Signatures of adaptation to obligate biotrophy in the Hyaloperonospora arabidopsidis genome.</title>
        <authorList>
            <person name="Baxter L."/>
            <person name="Tripathy S."/>
            <person name="Ishaque N."/>
            <person name="Boot N."/>
            <person name="Cabral A."/>
            <person name="Kemen E."/>
            <person name="Thines M."/>
            <person name="Ah-Fong A."/>
            <person name="Anderson R."/>
            <person name="Badejoko W."/>
            <person name="Bittner-Eddy P."/>
            <person name="Boore J.L."/>
            <person name="Chibucos M.C."/>
            <person name="Coates M."/>
            <person name="Dehal P."/>
            <person name="Delehaunty K."/>
            <person name="Dong S."/>
            <person name="Downton P."/>
            <person name="Dumas B."/>
            <person name="Fabro G."/>
            <person name="Fronick C."/>
            <person name="Fuerstenberg S.I."/>
            <person name="Fulton L."/>
            <person name="Gaulin E."/>
            <person name="Govers F."/>
            <person name="Hughes L."/>
            <person name="Humphray S."/>
            <person name="Jiang R.H."/>
            <person name="Judelson H."/>
            <person name="Kamoun S."/>
            <person name="Kyung K."/>
            <person name="Meijer H."/>
            <person name="Minx P."/>
            <person name="Morris P."/>
            <person name="Nelson J."/>
            <person name="Phuntumart V."/>
            <person name="Qutob D."/>
            <person name="Rehmany A."/>
            <person name="Rougon-Cardoso A."/>
            <person name="Ryden P."/>
            <person name="Torto-Alalibo T."/>
            <person name="Studholme D."/>
            <person name="Wang Y."/>
            <person name="Win J."/>
            <person name="Wood J."/>
            <person name="Clifton S.W."/>
            <person name="Rogers J."/>
            <person name="Van den Ackerveken G."/>
            <person name="Jones J.D."/>
            <person name="McDowell J.M."/>
            <person name="Beynon J."/>
            <person name="Tyler B.M."/>
        </authorList>
    </citation>
    <scope>NUCLEOTIDE SEQUENCE [LARGE SCALE GENOMIC DNA]</scope>
    <source>
        <strain evidence="16">Emoy2</strain>
    </source>
</reference>
<dbReference type="Pfam" id="PF00520">
    <property type="entry name" value="Ion_trans"/>
    <property type="match status" value="1"/>
</dbReference>
<dbReference type="InterPro" id="IPR027359">
    <property type="entry name" value="Volt_channel_dom_sf"/>
</dbReference>
<feature type="transmembrane region" description="Helical" evidence="13">
    <location>
        <begin position="284"/>
        <end position="301"/>
    </location>
</feature>
<dbReference type="HOGENOM" id="CLU_011722_1_4_1"/>
<dbReference type="InterPro" id="IPR005821">
    <property type="entry name" value="Ion_trans_dom"/>
</dbReference>
<evidence type="ECO:0000256" key="11">
    <source>
        <dbReference type="ARBA" id="ARBA00023303"/>
    </source>
</evidence>
<dbReference type="GO" id="GO:0001508">
    <property type="term" value="P:action potential"/>
    <property type="evidence" value="ECO:0007669"/>
    <property type="project" value="TreeGrafter"/>
</dbReference>
<dbReference type="STRING" id="559515.M4B5P5"/>
<evidence type="ECO:0000256" key="7">
    <source>
        <dbReference type="ARBA" id="ARBA00022958"/>
    </source>
</evidence>
<keyword evidence="7" id="KW-0630">Potassium</keyword>
<dbReference type="AlphaFoldDB" id="M4B5P5"/>
<dbReference type="EnsemblProtists" id="HpaT801595">
    <property type="protein sequence ID" value="HpaP801595"/>
    <property type="gene ID" value="HpaG801595"/>
</dbReference>
<keyword evidence="5" id="KW-0631">Potassium channel</keyword>
<keyword evidence="16" id="KW-1185">Reference proteome</keyword>
<dbReference type="OMA" id="QDDANFC"/>
<evidence type="ECO:0000256" key="4">
    <source>
        <dbReference type="ARBA" id="ARBA00022692"/>
    </source>
</evidence>
<keyword evidence="3" id="KW-0633">Potassium transport</keyword>
<dbReference type="PRINTS" id="PR00169">
    <property type="entry name" value="KCHANNEL"/>
</dbReference>
<dbReference type="GO" id="GO:0008076">
    <property type="term" value="C:voltage-gated potassium channel complex"/>
    <property type="evidence" value="ECO:0007669"/>
    <property type="project" value="InterPro"/>
</dbReference>
<dbReference type="Proteomes" id="UP000011713">
    <property type="component" value="Unassembled WGS sequence"/>
</dbReference>
<keyword evidence="8 13" id="KW-1133">Transmembrane helix</keyword>
<dbReference type="InterPro" id="IPR028325">
    <property type="entry name" value="VG_K_chnl"/>
</dbReference>
<keyword evidence="9" id="KW-0406">Ion transport</keyword>
<feature type="transmembrane region" description="Helical" evidence="13">
    <location>
        <begin position="153"/>
        <end position="171"/>
    </location>
</feature>
<dbReference type="PANTHER" id="PTHR11537">
    <property type="entry name" value="VOLTAGE-GATED POTASSIUM CHANNEL"/>
    <property type="match status" value="1"/>
</dbReference>
<dbReference type="EMBL" id="JH598461">
    <property type="status" value="NOT_ANNOTATED_CDS"/>
    <property type="molecule type" value="Genomic_DNA"/>
</dbReference>